<evidence type="ECO:0000313" key="1">
    <source>
        <dbReference type="EMBL" id="KAJ8897496.1"/>
    </source>
</evidence>
<proteinExistence type="predicted"/>
<comment type="caution">
    <text evidence="1">The sequence shown here is derived from an EMBL/GenBank/DDBJ whole genome shotgun (WGS) entry which is preliminary data.</text>
</comment>
<protein>
    <submittedName>
        <fullName evidence="1">Uncharacterized protein</fullName>
    </submittedName>
</protein>
<gene>
    <name evidence="1" type="ORF">PR048_002843</name>
</gene>
<keyword evidence="2" id="KW-1185">Reference proteome</keyword>
<dbReference type="EMBL" id="JARBHB010000001">
    <property type="protein sequence ID" value="KAJ8897496.1"/>
    <property type="molecule type" value="Genomic_DNA"/>
</dbReference>
<dbReference type="Proteomes" id="UP001159363">
    <property type="component" value="Chromosome 1"/>
</dbReference>
<sequence length="824" mass="90339">MASIPRVHETHGAEGATAVWWVDYSSPPKANRVRFPAGWPPDFRTRDSCRTMPLDGGISRGTPVSNPALLHTHFASPLHRFSRPRRLRAAHISSLARMRRDIDSWPLDSYPRLFVGAGSWVRVNHPTTSRTHVRKRTVTVLQTFKIKPMRGSSVQRCRNHVEKSTRGAKSAGRIDCTLWRTSQTMLGATPFARAIVRVLVDGLCSTCCSTASSNSGLRRLFGAPQSFLSAVKVPRSPSRCVIVAKRVCDIVAQVKALAFHRGKQSSIPGGVGPDFRTWYLRFLPPLHSSAAPFSSRFTLIDSRHHGLSKTLGRYTAYYILHPKHYSKGCSWQIDVPETSERLGPRTREAATSVERQAGPEVTALLTLRAGGVPLSDLAFRATGGATVGVPPLALLLNPSSNFIPPPTHLEIVRLDATGRRVLSGIPPPSRPPLHSCAAPVTPYFTHISSQYLDSGGKQEIPEKTLRPAASYDTISTCANPGVIRPGIEPGSPWWEASRLTAQAPRSLKELYVNVLSVSTNQFGFGSTAPFIELFRPDDGNKHFQVTCIHIFTCLLLYIACLTPPQGVFQGQASSNLRSVRRFTKVSRHVRQVSLLGLLYSRRWVDRTSAPGVRRQQLDEQAERRVATSVASAIVESADCEHRYSEGVSPLKEDPWSVFPHSLTPLHACITGPLLKDSLCLKDRSGVLVIPLASRHGKMGSIPDGNQNQLVFPQCGCRQPRLPSASFPSPGPPWLSGEPCSIPGRVTTGLSHVGIVPDDAAGRRVLFGDLPFPPALAFRRCPSRSLISITLIGSHDLAVMSRPNLFTHLPLLFLPRLNPRPLHGH</sequence>
<name>A0ABQ9ILC3_9NEOP</name>
<accession>A0ABQ9ILC3</accession>
<evidence type="ECO:0000313" key="2">
    <source>
        <dbReference type="Proteomes" id="UP001159363"/>
    </source>
</evidence>
<reference evidence="1 2" key="1">
    <citation type="submission" date="2023-02" db="EMBL/GenBank/DDBJ databases">
        <title>LHISI_Scaffold_Assembly.</title>
        <authorList>
            <person name="Stuart O.P."/>
            <person name="Cleave R."/>
            <person name="Magrath M.J.L."/>
            <person name="Mikheyev A.S."/>
        </authorList>
    </citation>
    <scope>NUCLEOTIDE SEQUENCE [LARGE SCALE GENOMIC DNA]</scope>
    <source>
        <strain evidence="1">Daus_M_001</strain>
        <tissue evidence="1">Leg muscle</tissue>
    </source>
</reference>
<organism evidence="1 2">
    <name type="scientific">Dryococelus australis</name>
    <dbReference type="NCBI Taxonomy" id="614101"/>
    <lineage>
        <taxon>Eukaryota</taxon>
        <taxon>Metazoa</taxon>
        <taxon>Ecdysozoa</taxon>
        <taxon>Arthropoda</taxon>
        <taxon>Hexapoda</taxon>
        <taxon>Insecta</taxon>
        <taxon>Pterygota</taxon>
        <taxon>Neoptera</taxon>
        <taxon>Polyneoptera</taxon>
        <taxon>Phasmatodea</taxon>
        <taxon>Verophasmatodea</taxon>
        <taxon>Anareolatae</taxon>
        <taxon>Phasmatidae</taxon>
        <taxon>Eurycanthinae</taxon>
        <taxon>Dryococelus</taxon>
    </lineage>
</organism>